<name>A0A699WFH0_TANCI</name>
<proteinExistence type="predicted"/>
<feature type="non-terminal residue" evidence="2">
    <location>
        <position position="1"/>
    </location>
</feature>
<protein>
    <submittedName>
        <fullName evidence="2">Uncharacterized protein</fullName>
    </submittedName>
</protein>
<dbReference type="AlphaFoldDB" id="A0A699WFH0"/>
<dbReference type="EMBL" id="BKCJ011589646">
    <property type="protein sequence ID" value="GFD43084.1"/>
    <property type="molecule type" value="Genomic_DNA"/>
</dbReference>
<feature type="region of interest" description="Disordered" evidence="1">
    <location>
        <begin position="1"/>
        <end position="30"/>
    </location>
</feature>
<organism evidence="2">
    <name type="scientific">Tanacetum cinerariifolium</name>
    <name type="common">Dalmatian daisy</name>
    <name type="synonym">Chrysanthemum cinerariifolium</name>
    <dbReference type="NCBI Taxonomy" id="118510"/>
    <lineage>
        <taxon>Eukaryota</taxon>
        <taxon>Viridiplantae</taxon>
        <taxon>Streptophyta</taxon>
        <taxon>Embryophyta</taxon>
        <taxon>Tracheophyta</taxon>
        <taxon>Spermatophyta</taxon>
        <taxon>Magnoliopsida</taxon>
        <taxon>eudicotyledons</taxon>
        <taxon>Gunneridae</taxon>
        <taxon>Pentapetalae</taxon>
        <taxon>asterids</taxon>
        <taxon>campanulids</taxon>
        <taxon>Asterales</taxon>
        <taxon>Asteraceae</taxon>
        <taxon>Asteroideae</taxon>
        <taxon>Anthemideae</taxon>
        <taxon>Anthemidinae</taxon>
        <taxon>Tanacetum</taxon>
    </lineage>
</organism>
<comment type="caution">
    <text evidence="2">The sequence shown here is derived from an EMBL/GenBank/DDBJ whole genome shotgun (WGS) entry which is preliminary data.</text>
</comment>
<gene>
    <name evidence="2" type="ORF">Tci_915053</name>
</gene>
<feature type="compositionally biased region" description="Polar residues" evidence="1">
    <location>
        <begin position="21"/>
        <end position="30"/>
    </location>
</feature>
<accession>A0A699WFH0</accession>
<evidence type="ECO:0000313" key="2">
    <source>
        <dbReference type="EMBL" id="GFD43084.1"/>
    </source>
</evidence>
<reference evidence="2" key="1">
    <citation type="journal article" date="2019" name="Sci. Rep.">
        <title>Draft genome of Tanacetum cinerariifolium, the natural source of mosquito coil.</title>
        <authorList>
            <person name="Yamashiro T."/>
            <person name="Shiraishi A."/>
            <person name="Satake H."/>
            <person name="Nakayama K."/>
        </authorList>
    </citation>
    <scope>NUCLEOTIDE SEQUENCE</scope>
</reference>
<evidence type="ECO:0000256" key="1">
    <source>
        <dbReference type="SAM" id="MobiDB-lite"/>
    </source>
</evidence>
<sequence>SSEGDSDAVFADHNLEKRGQGPSSGNDPSN</sequence>